<accession>A0A7W9J600</accession>
<dbReference type="Pfam" id="PF19545">
    <property type="entry name" value="DUF6069"/>
    <property type="match status" value="1"/>
</dbReference>
<dbReference type="AlphaFoldDB" id="A0A7W9J600"/>
<keyword evidence="1" id="KW-0812">Transmembrane</keyword>
<dbReference type="EMBL" id="JACHMY010000001">
    <property type="protein sequence ID" value="MBB5836030.1"/>
    <property type="molecule type" value="Genomic_DNA"/>
</dbReference>
<feature type="transmembrane region" description="Helical" evidence="1">
    <location>
        <begin position="136"/>
        <end position="153"/>
    </location>
</feature>
<protein>
    <submittedName>
        <fullName evidence="2">Uncharacterized protein</fullName>
    </submittedName>
</protein>
<dbReference type="Proteomes" id="UP000549971">
    <property type="component" value="Unassembled WGS sequence"/>
</dbReference>
<feature type="transmembrane region" description="Helical" evidence="1">
    <location>
        <begin position="77"/>
        <end position="98"/>
    </location>
</feature>
<feature type="transmembrane region" description="Helical" evidence="1">
    <location>
        <begin position="110"/>
        <end position="130"/>
    </location>
</feature>
<keyword evidence="1" id="KW-0472">Membrane</keyword>
<sequence>MPENALSRDAGSHIDQLTEGITMTITAGKPITRVPGKSRLAVVGATSAAALVAWAVLGPLAGIELRAEQGTSTTDITGVSVFVSATLMAFAGWGLLAVLERRTVNARKVWTILAASACILSLGSPLVAGIGVGAKLGLASLHLIVGAVVIAGLHRTALSACDRCN</sequence>
<evidence type="ECO:0000313" key="3">
    <source>
        <dbReference type="Proteomes" id="UP000549971"/>
    </source>
</evidence>
<name>A0A7W9J600_9ACTN</name>
<keyword evidence="3" id="KW-1185">Reference proteome</keyword>
<comment type="caution">
    <text evidence="2">The sequence shown here is derived from an EMBL/GenBank/DDBJ whole genome shotgun (WGS) entry which is preliminary data.</text>
</comment>
<dbReference type="RefSeq" id="WP_184795596.1">
    <property type="nucleotide sequence ID" value="NZ_JACHMY010000001.1"/>
</dbReference>
<reference evidence="2 3" key="1">
    <citation type="submission" date="2020-08" db="EMBL/GenBank/DDBJ databases">
        <title>Sequencing the genomes of 1000 actinobacteria strains.</title>
        <authorList>
            <person name="Klenk H.-P."/>
        </authorList>
    </citation>
    <scope>NUCLEOTIDE SEQUENCE [LARGE SCALE GENOMIC DNA]</scope>
    <source>
        <strain evidence="2 3">DSM 28967</strain>
    </source>
</reference>
<dbReference type="InterPro" id="IPR045713">
    <property type="entry name" value="DUF6069"/>
</dbReference>
<evidence type="ECO:0000256" key="1">
    <source>
        <dbReference type="SAM" id="Phobius"/>
    </source>
</evidence>
<evidence type="ECO:0000313" key="2">
    <source>
        <dbReference type="EMBL" id="MBB5836030.1"/>
    </source>
</evidence>
<gene>
    <name evidence="2" type="ORF">HDA39_002764</name>
</gene>
<organism evidence="2 3">
    <name type="scientific">Kribbella italica</name>
    <dbReference type="NCBI Taxonomy" id="1540520"/>
    <lineage>
        <taxon>Bacteria</taxon>
        <taxon>Bacillati</taxon>
        <taxon>Actinomycetota</taxon>
        <taxon>Actinomycetes</taxon>
        <taxon>Propionibacteriales</taxon>
        <taxon>Kribbellaceae</taxon>
        <taxon>Kribbella</taxon>
    </lineage>
</organism>
<feature type="transmembrane region" description="Helical" evidence="1">
    <location>
        <begin position="40"/>
        <end position="57"/>
    </location>
</feature>
<keyword evidence="1" id="KW-1133">Transmembrane helix</keyword>
<proteinExistence type="predicted"/>